<feature type="transmembrane region" description="Helical" evidence="1">
    <location>
        <begin position="7"/>
        <end position="27"/>
    </location>
</feature>
<dbReference type="RefSeq" id="WP_184528517.1">
    <property type="nucleotide sequence ID" value="NZ_JACHGK010000015.1"/>
</dbReference>
<keyword evidence="1" id="KW-0812">Transmembrane</keyword>
<sequence>MSDKELFLLLLPVLIPVLLTQSILLFIDAKKKGSYPWFWGIWGLIQVPTPTLCYLLFVVWPYKRKQKRS</sequence>
<evidence type="ECO:0000313" key="3">
    <source>
        <dbReference type="Proteomes" id="UP000531594"/>
    </source>
</evidence>
<accession>A0A7X0HUA3</accession>
<keyword evidence="1" id="KW-1133">Transmembrane helix</keyword>
<proteinExistence type="predicted"/>
<dbReference type="Proteomes" id="UP000531594">
    <property type="component" value="Unassembled WGS sequence"/>
</dbReference>
<organism evidence="2 3">
    <name type="scientific">Bacillus benzoevorans</name>
    <dbReference type="NCBI Taxonomy" id="1456"/>
    <lineage>
        <taxon>Bacteria</taxon>
        <taxon>Bacillati</taxon>
        <taxon>Bacillota</taxon>
        <taxon>Bacilli</taxon>
        <taxon>Bacillales</taxon>
        <taxon>Bacillaceae</taxon>
        <taxon>Bacillus</taxon>
    </lineage>
</organism>
<protein>
    <submittedName>
        <fullName evidence="2">Uncharacterized protein</fullName>
    </submittedName>
</protein>
<dbReference type="EMBL" id="JACHGK010000015">
    <property type="protein sequence ID" value="MBB6447000.1"/>
    <property type="molecule type" value="Genomic_DNA"/>
</dbReference>
<gene>
    <name evidence="2" type="ORF">HNR53_003667</name>
</gene>
<keyword evidence="3" id="KW-1185">Reference proteome</keyword>
<keyword evidence="1" id="KW-0472">Membrane</keyword>
<evidence type="ECO:0000313" key="2">
    <source>
        <dbReference type="EMBL" id="MBB6447000.1"/>
    </source>
</evidence>
<dbReference type="AlphaFoldDB" id="A0A7X0HUA3"/>
<name>A0A7X0HUA3_9BACI</name>
<evidence type="ECO:0000256" key="1">
    <source>
        <dbReference type="SAM" id="Phobius"/>
    </source>
</evidence>
<reference evidence="2 3" key="1">
    <citation type="submission" date="2020-08" db="EMBL/GenBank/DDBJ databases">
        <title>Genomic Encyclopedia of Type Strains, Phase IV (KMG-IV): sequencing the most valuable type-strain genomes for metagenomic binning, comparative biology and taxonomic classification.</title>
        <authorList>
            <person name="Goeker M."/>
        </authorList>
    </citation>
    <scope>NUCLEOTIDE SEQUENCE [LARGE SCALE GENOMIC DNA]</scope>
    <source>
        <strain evidence="2 3">DSM 5391</strain>
    </source>
</reference>
<comment type="caution">
    <text evidence="2">The sequence shown here is derived from an EMBL/GenBank/DDBJ whole genome shotgun (WGS) entry which is preliminary data.</text>
</comment>
<feature type="transmembrane region" description="Helical" evidence="1">
    <location>
        <begin position="39"/>
        <end position="60"/>
    </location>
</feature>